<dbReference type="GO" id="GO:0051920">
    <property type="term" value="F:peroxiredoxin activity"/>
    <property type="evidence" value="ECO:0007669"/>
    <property type="project" value="InterPro"/>
</dbReference>
<protein>
    <submittedName>
        <fullName evidence="2">Putative peroxidase-related enzyme</fullName>
    </submittedName>
</protein>
<reference evidence="2 3" key="1">
    <citation type="submission" date="2020-08" db="EMBL/GenBank/DDBJ databases">
        <title>Sequencing the genomes of 1000 actinobacteria strains.</title>
        <authorList>
            <person name="Klenk H.-P."/>
        </authorList>
    </citation>
    <scope>NUCLEOTIDE SEQUENCE [LARGE SCALE GENOMIC DNA]</scope>
    <source>
        <strain evidence="2 3">DSM 45486</strain>
    </source>
</reference>
<keyword evidence="2" id="KW-0560">Oxidoreductase</keyword>
<dbReference type="InterPro" id="IPR003779">
    <property type="entry name" value="CMD-like"/>
</dbReference>
<dbReference type="SUPFAM" id="SSF69118">
    <property type="entry name" value="AhpD-like"/>
    <property type="match status" value="1"/>
</dbReference>
<dbReference type="NCBIfam" id="TIGR00778">
    <property type="entry name" value="ahpD_dom"/>
    <property type="match status" value="1"/>
</dbReference>
<dbReference type="PANTHER" id="PTHR35446">
    <property type="entry name" value="SI:CH211-175M2.5"/>
    <property type="match status" value="1"/>
</dbReference>
<evidence type="ECO:0000259" key="1">
    <source>
        <dbReference type="Pfam" id="PF02627"/>
    </source>
</evidence>
<name>A0A7W9HFU0_9PSEU</name>
<sequence>MSRIPLVEPDSAQGEVAEMFTAIKDRLGRVINMTQVMANSPAVLKGYLGLNGALANSSVGRLTGERVALAVGEANSCTLCLSAHTTLGAKAGLSEDEITAARRGTSSDPKQAAAIAFALRLLETRGTVSDEELAKVRAAGFTDGEVLELVAYTALNVLTNFVNKVSETPIDFPEAQPLS</sequence>
<dbReference type="PANTHER" id="PTHR35446:SF3">
    <property type="entry name" value="CMD DOMAIN-CONTAINING PROTEIN"/>
    <property type="match status" value="1"/>
</dbReference>
<evidence type="ECO:0000313" key="2">
    <source>
        <dbReference type="EMBL" id="MBB5801405.1"/>
    </source>
</evidence>
<gene>
    <name evidence="2" type="ORF">F4560_001173</name>
</gene>
<comment type="caution">
    <text evidence="2">The sequence shown here is derived from an EMBL/GenBank/DDBJ whole genome shotgun (WGS) entry which is preliminary data.</text>
</comment>
<accession>A0A7W9HFU0</accession>
<proteinExistence type="predicted"/>
<dbReference type="Pfam" id="PF02627">
    <property type="entry name" value="CMD"/>
    <property type="match status" value="1"/>
</dbReference>
<keyword evidence="2" id="KW-0575">Peroxidase</keyword>
<keyword evidence="3" id="KW-1185">Reference proteome</keyword>
<dbReference type="EMBL" id="JACHMO010000001">
    <property type="protein sequence ID" value="MBB5801405.1"/>
    <property type="molecule type" value="Genomic_DNA"/>
</dbReference>
<dbReference type="InterPro" id="IPR029032">
    <property type="entry name" value="AhpD-like"/>
</dbReference>
<evidence type="ECO:0000313" key="3">
    <source>
        <dbReference type="Proteomes" id="UP000552097"/>
    </source>
</evidence>
<feature type="domain" description="Carboxymuconolactone decarboxylase-like" evidence="1">
    <location>
        <begin position="41"/>
        <end position="121"/>
    </location>
</feature>
<dbReference type="AlphaFoldDB" id="A0A7W9HFU0"/>
<dbReference type="RefSeq" id="WP_184917184.1">
    <property type="nucleotide sequence ID" value="NZ_JACHMO010000001.1"/>
</dbReference>
<organism evidence="2 3">
    <name type="scientific">Saccharothrix ecbatanensis</name>
    <dbReference type="NCBI Taxonomy" id="1105145"/>
    <lineage>
        <taxon>Bacteria</taxon>
        <taxon>Bacillati</taxon>
        <taxon>Actinomycetota</taxon>
        <taxon>Actinomycetes</taxon>
        <taxon>Pseudonocardiales</taxon>
        <taxon>Pseudonocardiaceae</taxon>
        <taxon>Saccharothrix</taxon>
    </lineage>
</organism>
<dbReference type="Gene3D" id="1.20.1290.10">
    <property type="entry name" value="AhpD-like"/>
    <property type="match status" value="1"/>
</dbReference>
<dbReference type="InterPro" id="IPR004675">
    <property type="entry name" value="AhpD_core"/>
</dbReference>
<dbReference type="Proteomes" id="UP000552097">
    <property type="component" value="Unassembled WGS sequence"/>
</dbReference>